<gene>
    <name evidence="1" type="ORF">F2P81_007213</name>
</gene>
<accession>A0A6A4T819</accession>
<protein>
    <submittedName>
        <fullName evidence="1">Uncharacterized protein</fullName>
    </submittedName>
</protein>
<reference evidence="1 2" key="1">
    <citation type="submission" date="2019-06" db="EMBL/GenBank/DDBJ databases">
        <title>Draft genomes of female and male turbot (Scophthalmus maximus).</title>
        <authorList>
            <person name="Xu H."/>
            <person name="Xu X.-W."/>
            <person name="Shao C."/>
            <person name="Chen S."/>
        </authorList>
    </citation>
    <scope>NUCLEOTIDE SEQUENCE [LARGE SCALE GENOMIC DNA]</scope>
    <source>
        <strain evidence="1">Ysfricsl-2016a</strain>
        <tissue evidence="1">Blood</tissue>
    </source>
</reference>
<evidence type="ECO:0000313" key="2">
    <source>
        <dbReference type="Proteomes" id="UP000438429"/>
    </source>
</evidence>
<name>A0A6A4T819_SCOMX</name>
<dbReference type="EMBL" id="VEVO01000006">
    <property type="protein sequence ID" value="KAF0041315.1"/>
    <property type="molecule type" value="Genomic_DNA"/>
</dbReference>
<proteinExistence type="predicted"/>
<dbReference type="AlphaFoldDB" id="A0A6A4T819"/>
<comment type="caution">
    <text evidence="1">The sequence shown here is derived from an EMBL/GenBank/DDBJ whole genome shotgun (WGS) entry which is preliminary data.</text>
</comment>
<evidence type="ECO:0000313" key="1">
    <source>
        <dbReference type="EMBL" id="KAF0041315.1"/>
    </source>
</evidence>
<dbReference type="Proteomes" id="UP000438429">
    <property type="component" value="Unassembled WGS sequence"/>
</dbReference>
<sequence>MHSDSSVKHKKGLLAVPDAAGCPCPVRTLQSIYVFLPRCTERRGSAILDIYMTTSIPDPLSVVHPNLTNVTEKERNMG</sequence>
<organism evidence="1 2">
    <name type="scientific">Scophthalmus maximus</name>
    <name type="common">Turbot</name>
    <name type="synonym">Psetta maxima</name>
    <dbReference type="NCBI Taxonomy" id="52904"/>
    <lineage>
        <taxon>Eukaryota</taxon>
        <taxon>Metazoa</taxon>
        <taxon>Chordata</taxon>
        <taxon>Craniata</taxon>
        <taxon>Vertebrata</taxon>
        <taxon>Euteleostomi</taxon>
        <taxon>Actinopterygii</taxon>
        <taxon>Neopterygii</taxon>
        <taxon>Teleostei</taxon>
        <taxon>Neoteleostei</taxon>
        <taxon>Acanthomorphata</taxon>
        <taxon>Carangaria</taxon>
        <taxon>Pleuronectiformes</taxon>
        <taxon>Pleuronectoidei</taxon>
        <taxon>Scophthalmidae</taxon>
        <taxon>Scophthalmus</taxon>
    </lineage>
</organism>